<name>A0A6M9Q0C2_9BURK</name>
<protein>
    <recommendedName>
        <fullName evidence="3">Formate dehydrogenase</fullName>
    </recommendedName>
</protein>
<dbReference type="Proteomes" id="UP000503312">
    <property type="component" value="Chromosome"/>
</dbReference>
<dbReference type="RefSeq" id="WP_173956100.1">
    <property type="nucleotide sequence ID" value="NZ_CP028942.1"/>
</dbReference>
<gene>
    <name evidence="1" type="ORF">DCO17_07320</name>
</gene>
<dbReference type="AlphaFoldDB" id="A0A6M9Q0C2"/>
<dbReference type="EMBL" id="CP028942">
    <property type="protein sequence ID" value="QKM65058.1"/>
    <property type="molecule type" value="Genomic_DNA"/>
</dbReference>
<reference evidence="1 2" key="1">
    <citation type="submission" date="2018-04" db="EMBL/GenBank/DDBJ databases">
        <title>Polynucleobacter sp. UH21B genome.</title>
        <authorList>
            <person name="Hahn M.W."/>
        </authorList>
    </citation>
    <scope>NUCLEOTIDE SEQUENCE [LARGE SCALE GENOMIC DNA]</scope>
    <source>
        <strain evidence="1 2">MWH-UH21B</strain>
    </source>
</reference>
<dbReference type="InterPro" id="IPR006311">
    <property type="entry name" value="TAT_signal"/>
</dbReference>
<evidence type="ECO:0000313" key="2">
    <source>
        <dbReference type="Proteomes" id="UP000503312"/>
    </source>
</evidence>
<proteinExistence type="predicted"/>
<dbReference type="KEGG" id="ptrp:DCO17_07320"/>
<sequence>MSTKSKVASSKETKTSRRMFFIGASAAVGAVAVASQTSVGKAITKEIAGVTKGSEETKTMTEHMRKYYASTMI</sequence>
<evidence type="ECO:0008006" key="3">
    <source>
        <dbReference type="Google" id="ProtNLM"/>
    </source>
</evidence>
<organism evidence="1 2">
    <name type="scientific">Polynucleobacter tropicus</name>
    <dbReference type="NCBI Taxonomy" id="1743174"/>
    <lineage>
        <taxon>Bacteria</taxon>
        <taxon>Pseudomonadati</taxon>
        <taxon>Pseudomonadota</taxon>
        <taxon>Betaproteobacteria</taxon>
        <taxon>Burkholderiales</taxon>
        <taxon>Burkholderiaceae</taxon>
        <taxon>Polynucleobacter</taxon>
    </lineage>
</organism>
<accession>A0A6M9Q0C2</accession>
<keyword evidence="2" id="KW-1185">Reference proteome</keyword>
<dbReference type="PROSITE" id="PS51318">
    <property type="entry name" value="TAT"/>
    <property type="match status" value="1"/>
</dbReference>
<evidence type="ECO:0000313" key="1">
    <source>
        <dbReference type="EMBL" id="QKM65058.1"/>
    </source>
</evidence>